<dbReference type="Proteomes" id="UP000306740">
    <property type="component" value="Unassembled WGS sequence"/>
</dbReference>
<feature type="region of interest" description="Disordered" evidence="1">
    <location>
        <begin position="19"/>
        <end position="42"/>
    </location>
</feature>
<feature type="compositionally biased region" description="Basic and acidic residues" evidence="1">
    <location>
        <begin position="19"/>
        <end position="29"/>
    </location>
</feature>
<evidence type="ECO:0000313" key="2">
    <source>
        <dbReference type="EMBL" id="TNC31322.1"/>
    </source>
</evidence>
<organism evidence="2 3">
    <name type="scientific">Mumia zhuanghuii</name>
    <dbReference type="NCBI Taxonomy" id="2585211"/>
    <lineage>
        <taxon>Bacteria</taxon>
        <taxon>Bacillati</taxon>
        <taxon>Actinomycetota</taxon>
        <taxon>Actinomycetes</taxon>
        <taxon>Propionibacteriales</taxon>
        <taxon>Nocardioidaceae</taxon>
        <taxon>Mumia</taxon>
    </lineage>
</organism>
<gene>
    <name evidence="2" type="ORF">FHE65_32145</name>
</gene>
<protein>
    <submittedName>
        <fullName evidence="2">Uncharacterized protein</fullName>
    </submittedName>
</protein>
<dbReference type="RefSeq" id="WP_139107211.1">
    <property type="nucleotide sequence ID" value="NZ_VDFR01000206.1"/>
</dbReference>
<sequence length="91" mass="11017">MQKFDLEWLCYALQRTKCGREHERQERERRQKTKRHAGAERGGLVRTVERRLGDGRLELLLALARRRAQRVPFQKLATEELFQHEQREHSH</sequence>
<evidence type="ECO:0000256" key="1">
    <source>
        <dbReference type="SAM" id="MobiDB-lite"/>
    </source>
</evidence>
<name>A0A5C4M9Q5_9ACTN</name>
<evidence type="ECO:0000313" key="3">
    <source>
        <dbReference type="Proteomes" id="UP000306740"/>
    </source>
</evidence>
<reference evidence="2 3" key="1">
    <citation type="submission" date="2019-05" db="EMBL/GenBank/DDBJ databases">
        <title>Mumia sp. nov., isolated from the intestinal contents of plateau pika (Ochotona curzoniae) in the Qinghai-Tibet plateau of China.</title>
        <authorList>
            <person name="Tian Z."/>
        </authorList>
    </citation>
    <scope>NUCLEOTIDE SEQUENCE [LARGE SCALE GENOMIC DNA]</scope>
    <source>
        <strain evidence="3">527</strain>
    </source>
</reference>
<comment type="caution">
    <text evidence="2">The sequence shown here is derived from an EMBL/GenBank/DDBJ whole genome shotgun (WGS) entry which is preliminary data.</text>
</comment>
<dbReference type="EMBL" id="VDFR01000206">
    <property type="protein sequence ID" value="TNC31322.1"/>
    <property type="molecule type" value="Genomic_DNA"/>
</dbReference>
<dbReference type="AlphaFoldDB" id="A0A5C4M9Q5"/>
<proteinExistence type="predicted"/>
<accession>A0A5C4M9Q5</accession>